<keyword evidence="1 2" id="KW-0807">Transducer</keyword>
<protein>
    <recommendedName>
        <fullName evidence="5">Methyl-accepting transducer domain-containing protein</fullName>
    </recommendedName>
</protein>
<feature type="domain" description="Methyl-accepting transducer" evidence="5">
    <location>
        <begin position="226"/>
        <end position="483"/>
    </location>
</feature>
<feature type="coiled-coil region" evidence="3">
    <location>
        <begin position="430"/>
        <end position="496"/>
    </location>
</feature>
<dbReference type="Pfam" id="PF00015">
    <property type="entry name" value="MCPsignal"/>
    <property type="match status" value="1"/>
</dbReference>
<dbReference type="Proteomes" id="UP000278746">
    <property type="component" value="Unassembled WGS sequence"/>
</dbReference>
<evidence type="ECO:0000313" key="7">
    <source>
        <dbReference type="Proteomes" id="UP000278746"/>
    </source>
</evidence>
<feature type="transmembrane region" description="Helical" evidence="4">
    <location>
        <begin position="128"/>
        <end position="147"/>
    </location>
</feature>
<dbReference type="GO" id="GO:0016020">
    <property type="term" value="C:membrane"/>
    <property type="evidence" value="ECO:0007669"/>
    <property type="project" value="InterPro"/>
</dbReference>
<keyword evidence="4" id="KW-0472">Membrane</keyword>
<feature type="transmembrane region" description="Helical" evidence="4">
    <location>
        <begin position="159"/>
        <end position="178"/>
    </location>
</feature>
<evidence type="ECO:0000256" key="4">
    <source>
        <dbReference type="SAM" id="Phobius"/>
    </source>
</evidence>
<accession>A0A3M7U0D5</accession>
<evidence type="ECO:0000313" key="6">
    <source>
        <dbReference type="EMBL" id="RNA70155.1"/>
    </source>
</evidence>
<dbReference type="Gene3D" id="1.10.287.950">
    <property type="entry name" value="Methyl-accepting chemotaxis protein"/>
    <property type="match status" value="1"/>
</dbReference>
<dbReference type="PROSITE" id="PS50111">
    <property type="entry name" value="CHEMOTAXIS_TRANSDUC_2"/>
    <property type="match status" value="1"/>
</dbReference>
<name>A0A3M7U0D5_9BACI</name>
<comment type="caution">
    <text evidence="6">The sequence shown here is derived from an EMBL/GenBank/DDBJ whole genome shotgun (WGS) entry which is preliminary data.</text>
</comment>
<dbReference type="PANTHER" id="PTHR32089:SF112">
    <property type="entry name" value="LYSOZYME-LIKE PROTEIN-RELATED"/>
    <property type="match status" value="1"/>
</dbReference>
<keyword evidence="7" id="KW-1185">Reference proteome</keyword>
<keyword evidence="4" id="KW-1133">Transmembrane helix</keyword>
<evidence type="ECO:0000256" key="2">
    <source>
        <dbReference type="PROSITE-ProRule" id="PRU00284"/>
    </source>
</evidence>
<dbReference type="PANTHER" id="PTHR32089">
    <property type="entry name" value="METHYL-ACCEPTING CHEMOTAXIS PROTEIN MCPB"/>
    <property type="match status" value="1"/>
</dbReference>
<evidence type="ECO:0000256" key="3">
    <source>
        <dbReference type="SAM" id="Coils"/>
    </source>
</evidence>
<feature type="transmembrane region" description="Helical" evidence="4">
    <location>
        <begin position="84"/>
        <end position="101"/>
    </location>
</feature>
<proteinExistence type="predicted"/>
<dbReference type="GO" id="GO:0007165">
    <property type="term" value="P:signal transduction"/>
    <property type="evidence" value="ECO:0007669"/>
    <property type="project" value="UniProtKB-KW"/>
</dbReference>
<dbReference type="OrthoDB" id="2166737at2"/>
<dbReference type="InterPro" id="IPR004089">
    <property type="entry name" value="MCPsignal_dom"/>
</dbReference>
<feature type="transmembrane region" description="Helical" evidence="4">
    <location>
        <begin position="58"/>
        <end position="77"/>
    </location>
</feature>
<gene>
    <name evidence="6" type="ORF">EBO34_09570</name>
</gene>
<organism evidence="6 7">
    <name type="scientific">Alteribacter keqinensis</name>
    <dbReference type="NCBI Taxonomy" id="2483800"/>
    <lineage>
        <taxon>Bacteria</taxon>
        <taxon>Bacillati</taxon>
        <taxon>Bacillota</taxon>
        <taxon>Bacilli</taxon>
        <taxon>Bacillales</taxon>
        <taxon>Bacillaceae</taxon>
        <taxon>Alteribacter</taxon>
    </lineage>
</organism>
<keyword evidence="4" id="KW-0812">Transmembrane</keyword>
<keyword evidence="3" id="KW-0175">Coiled coil</keyword>
<dbReference type="SMART" id="SM00283">
    <property type="entry name" value="MA"/>
    <property type="match status" value="1"/>
</dbReference>
<evidence type="ECO:0000259" key="5">
    <source>
        <dbReference type="PROSITE" id="PS50111"/>
    </source>
</evidence>
<dbReference type="SUPFAM" id="SSF58104">
    <property type="entry name" value="Methyl-accepting chemotaxis protein (MCP) signaling domain"/>
    <property type="match status" value="1"/>
</dbReference>
<dbReference type="AlphaFoldDB" id="A0A3M7U0D5"/>
<reference evidence="6 7" key="1">
    <citation type="submission" date="2018-10" db="EMBL/GenBank/DDBJ databases">
        <title>Bacillus Keqinensis sp. nov., a moderately halophilic bacterium isolated from a saline-alkaline lake.</title>
        <authorList>
            <person name="Wang H."/>
        </authorList>
    </citation>
    <scope>NUCLEOTIDE SEQUENCE [LARGE SCALE GENOMIC DNA]</scope>
    <source>
        <strain evidence="6 7">KQ-3</strain>
    </source>
</reference>
<evidence type="ECO:0000256" key="1">
    <source>
        <dbReference type="ARBA" id="ARBA00023224"/>
    </source>
</evidence>
<sequence length="510" mass="56703">MIIQKTHFFVKTKQGVLHMREKREHHDKRNRLMMKLLWVAYAIGLLSNFAAQVPARGLITYAAVGFFALGVITIITLKGWFPSYVQYIVVFNFLILIYFMVSTSPKLSNYIMVYVCVAFVTLYHNFRAIAMAAVGGLALTNYFFITFREEMFMGLGNDILVSLNILFIITTIALVAQAKMGENMQRNMSTQQNHIAAGKERVEGMLSEINHSIEILTKVTSRVNDQMKHTGAISKEITLSFTEMSKGIESSAASMTDIHQSVSHTGSAVKRVNDAAKLMYTLSKETASSTEEGHKKMNTLSSRMKEIHGGFEQQTSVVDQLYQESREIGNMVKAIKGISDQTHLLALNASIEAARAGESGRGFAVVANEVRKLAEDSNDSTKKISDKLTKIEADIAMVKEDMNVNRELVAANLTETFEASNRFDELMKHANETACKSEEVEAQMNEVDDETKRIINESATVSSYTQQSSAAVEEVLASVEEQYASIEDTLEQIDKLVSITKTLEEAAAGE</sequence>
<feature type="transmembrane region" description="Helical" evidence="4">
    <location>
        <begin position="32"/>
        <end position="52"/>
    </location>
</feature>
<dbReference type="EMBL" id="RHIB01000001">
    <property type="protein sequence ID" value="RNA70155.1"/>
    <property type="molecule type" value="Genomic_DNA"/>
</dbReference>